<dbReference type="GO" id="GO:0016787">
    <property type="term" value="F:hydrolase activity"/>
    <property type="evidence" value="ECO:0007669"/>
    <property type="project" value="InterPro"/>
</dbReference>
<reference evidence="1" key="2">
    <citation type="submission" date="2023-06" db="EMBL/GenBank/DDBJ databases">
        <authorList>
            <consortium name="Lawrence Berkeley National Laboratory"/>
            <person name="Haridas S."/>
            <person name="Hensen N."/>
            <person name="Bonometti L."/>
            <person name="Westerberg I."/>
            <person name="Brannstrom I.O."/>
            <person name="Guillou S."/>
            <person name="Cros-Aarteil S."/>
            <person name="Calhoun S."/>
            <person name="Kuo A."/>
            <person name="Mondo S."/>
            <person name="Pangilinan J."/>
            <person name="Riley R."/>
            <person name="Labutti K."/>
            <person name="Andreopoulos B."/>
            <person name="Lipzen A."/>
            <person name="Chen C."/>
            <person name="Yanf M."/>
            <person name="Daum C."/>
            <person name="Ng V."/>
            <person name="Clum A."/>
            <person name="Steindorff A."/>
            <person name="Ohm R."/>
            <person name="Martin F."/>
            <person name="Silar P."/>
            <person name="Natvig D."/>
            <person name="Lalanne C."/>
            <person name="Gautier V."/>
            <person name="Ament-Velasquez S.L."/>
            <person name="Kruys A."/>
            <person name="Hutchinson M.I."/>
            <person name="Powell A.J."/>
            <person name="Barry K."/>
            <person name="Miller A.N."/>
            <person name="Grigoriev I.V."/>
            <person name="Debuchy R."/>
            <person name="Gladieux P."/>
            <person name="Thoren M.H."/>
            <person name="Johannesson H."/>
        </authorList>
    </citation>
    <scope>NUCLEOTIDE SEQUENCE</scope>
    <source>
        <strain evidence="1">CBS 958.72</strain>
    </source>
</reference>
<dbReference type="Gene3D" id="3.40.630.10">
    <property type="entry name" value="Zn peptidases"/>
    <property type="match status" value="2"/>
</dbReference>
<dbReference type="SUPFAM" id="SSF53187">
    <property type="entry name" value="Zn-dependent exopeptidases"/>
    <property type="match status" value="1"/>
</dbReference>
<dbReference type="PANTHER" id="PTHR11014:SF63">
    <property type="entry name" value="METALLOPEPTIDASE, PUTATIVE (AFU_ORTHOLOGUE AFUA_6G09600)-RELATED"/>
    <property type="match status" value="1"/>
</dbReference>
<name>A0AAE0NA78_9PEZI</name>
<comment type="caution">
    <text evidence="1">The sequence shown here is derived from an EMBL/GenBank/DDBJ whole genome shotgun (WGS) entry which is preliminary data.</text>
</comment>
<accession>A0AAE0NA78</accession>
<evidence type="ECO:0000313" key="2">
    <source>
        <dbReference type="Proteomes" id="UP001287356"/>
    </source>
</evidence>
<dbReference type="AlphaFoldDB" id="A0AAE0NA78"/>
<proteinExistence type="predicted"/>
<dbReference type="PANTHER" id="PTHR11014">
    <property type="entry name" value="PEPTIDASE M20 FAMILY MEMBER"/>
    <property type="match status" value="1"/>
</dbReference>
<dbReference type="EMBL" id="JAULSN010000003">
    <property type="protein sequence ID" value="KAK3376511.1"/>
    <property type="molecule type" value="Genomic_DNA"/>
</dbReference>
<organism evidence="1 2">
    <name type="scientific">Lasiosphaeria ovina</name>
    <dbReference type="NCBI Taxonomy" id="92902"/>
    <lineage>
        <taxon>Eukaryota</taxon>
        <taxon>Fungi</taxon>
        <taxon>Dikarya</taxon>
        <taxon>Ascomycota</taxon>
        <taxon>Pezizomycotina</taxon>
        <taxon>Sordariomycetes</taxon>
        <taxon>Sordariomycetidae</taxon>
        <taxon>Sordariales</taxon>
        <taxon>Lasiosphaeriaceae</taxon>
        <taxon>Lasiosphaeria</taxon>
    </lineage>
</organism>
<dbReference type="Proteomes" id="UP001287356">
    <property type="component" value="Unassembled WGS sequence"/>
</dbReference>
<keyword evidence="2" id="KW-1185">Reference proteome</keyword>
<reference evidence="1" key="1">
    <citation type="journal article" date="2023" name="Mol. Phylogenet. Evol.">
        <title>Genome-scale phylogeny and comparative genomics of the fungal order Sordariales.</title>
        <authorList>
            <person name="Hensen N."/>
            <person name="Bonometti L."/>
            <person name="Westerberg I."/>
            <person name="Brannstrom I.O."/>
            <person name="Guillou S."/>
            <person name="Cros-Aarteil S."/>
            <person name="Calhoun S."/>
            <person name="Haridas S."/>
            <person name="Kuo A."/>
            <person name="Mondo S."/>
            <person name="Pangilinan J."/>
            <person name="Riley R."/>
            <person name="LaButti K."/>
            <person name="Andreopoulos B."/>
            <person name="Lipzen A."/>
            <person name="Chen C."/>
            <person name="Yan M."/>
            <person name="Daum C."/>
            <person name="Ng V."/>
            <person name="Clum A."/>
            <person name="Steindorff A."/>
            <person name="Ohm R.A."/>
            <person name="Martin F."/>
            <person name="Silar P."/>
            <person name="Natvig D.O."/>
            <person name="Lalanne C."/>
            <person name="Gautier V."/>
            <person name="Ament-Velasquez S.L."/>
            <person name="Kruys A."/>
            <person name="Hutchinson M.I."/>
            <person name="Powell A.J."/>
            <person name="Barry K."/>
            <person name="Miller A.N."/>
            <person name="Grigoriev I.V."/>
            <person name="Debuchy R."/>
            <person name="Gladieux P."/>
            <person name="Hiltunen Thoren M."/>
            <person name="Johannesson H."/>
        </authorList>
    </citation>
    <scope>NUCLEOTIDE SEQUENCE</scope>
    <source>
        <strain evidence="1">CBS 958.72</strain>
    </source>
</reference>
<gene>
    <name evidence="1" type="ORF">B0T24DRAFT_700128</name>
</gene>
<dbReference type="Gene3D" id="3.30.70.360">
    <property type="match status" value="1"/>
</dbReference>
<protein>
    <submittedName>
        <fullName evidence="1">Uncharacterized protein</fullName>
    </submittedName>
</protein>
<dbReference type="InterPro" id="IPR017439">
    <property type="entry name" value="Amidohydrolase"/>
</dbReference>
<sequence>MARSPNILILSACSFLKRIAFFSETFFAQYASEKYRLQYQQTVWLNGVQATGGAQTMIDDGLYEKIGVPHPDAVFAQHLMQVPSGSVSIKTEPVLVAADTIRVRMFSSEGYAANPQMSVDITVVASKVIMALQELVREVSHGGGCASIYTEEMHAGEPGAEWIATSVRAPLTTNNPKQSEQLPGVFTKFFSYDNVSDHVPNHPCEDFSRLATSVGAPFVFWFLGRADPELLDRARKDGIRFADVVPIEHSPFNAPLIQPTLETGIYALSLAALSVLRGSTPSTLAMINIPHI</sequence>
<evidence type="ECO:0000313" key="1">
    <source>
        <dbReference type="EMBL" id="KAK3376511.1"/>
    </source>
</evidence>